<name>A0ABN9RVW9_9DINO</name>
<keyword evidence="3" id="KW-1185">Reference proteome</keyword>
<feature type="non-terminal residue" evidence="2">
    <location>
        <position position="1"/>
    </location>
</feature>
<feature type="non-terminal residue" evidence="2">
    <location>
        <position position="122"/>
    </location>
</feature>
<sequence>EDKSAACETETGTGAGPSRAGPGTPRHVPTTPRGVVAPRAPCVVEGSAPSTPRFVVSPCTLRNVEDCSPHVDHEEALGRAASPILLTSRGQRQSAAGGLAAGYPDGGAGASTSARGVPGAQE</sequence>
<dbReference type="Proteomes" id="UP001189429">
    <property type="component" value="Unassembled WGS sequence"/>
</dbReference>
<evidence type="ECO:0000256" key="1">
    <source>
        <dbReference type="SAM" id="MobiDB-lite"/>
    </source>
</evidence>
<proteinExistence type="predicted"/>
<feature type="region of interest" description="Disordered" evidence="1">
    <location>
        <begin position="1"/>
        <end position="35"/>
    </location>
</feature>
<reference evidence="2" key="1">
    <citation type="submission" date="2023-10" db="EMBL/GenBank/DDBJ databases">
        <authorList>
            <person name="Chen Y."/>
            <person name="Shah S."/>
            <person name="Dougan E. K."/>
            <person name="Thang M."/>
            <person name="Chan C."/>
        </authorList>
    </citation>
    <scope>NUCLEOTIDE SEQUENCE [LARGE SCALE GENOMIC DNA]</scope>
</reference>
<dbReference type="EMBL" id="CAUYUJ010008291">
    <property type="protein sequence ID" value="CAK0823491.1"/>
    <property type="molecule type" value="Genomic_DNA"/>
</dbReference>
<feature type="region of interest" description="Disordered" evidence="1">
    <location>
        <begin position="78"/>
        <end position="122"/>
    </location>
</feature>
<organism evidence="2 3">
    <name type="scientific">Prorocentrum cordatum</name>
    <dbReference type="NCBI Taxonomy" id="2364126"/>
    <lineage>
        <taxon>Eukaryota</taxon>
        <taxon>Sar</taxon>
        <taxon>Alveolata</taxon>
        <taxon>Dinophyceae</taxon>
        <taxon>Prorocentrales</taxon>
        <taxon>Prorocentraceae</taxon>
        <taxon>Prorocentrum</taxon>
    </lineage>
</organism>
<accession>A0ABN9RVW9</accession>
<comment type="caution">
    <text evidence="2">The sequence shown here is derived from an EMBL/GenBank/DDBJ whole genome shotgun (WGS) entry which is preliminary data.</text>
</comment>
<protein>
    <submittedName>
        <fullName evidence="2">Uncharacterized protein</fullName>
    </submittedName>
</protein>
<gene>
    <name evidence="2" type="ORF">PCOR1329_LOCUS24182</name>
</gene>
<evidence type="ECO:0000313" key="2">
    <source>
        <dbReference type="EMBL" id="CAK0823491.1"/>
    </source>
</evidence>
<evidence type="ECO:0000313" key="3">
    <source>
        <dbReference type="Proteomes" id="UP001189429"/>
    </source>
</evidence>